<proteinExistence type="inferred from homology"/>
<gene>
    <name evidence="3" type="ORF">OKW52_18865</name>
</gene>
<evidence type="ECO:0000313" key="4">
    <source>
        <dbReference type="Proteomes" id="UP001208938"/>
    </source>
</evidence>
<comment type="caution">
    <text evidence="3">The sequence shown here is derived from an EMBL/GenBank/DDBJ whole genome shotgun (WGS) entry which is preliminary data.</text>
</comment>
<dbReference type="EMBL" id="JAPDFL010000001">
    <property type="protein sequence ID" value="MCW1934261.1"/>
    <property type="molecule type" value="Genomic_DNA"/>
</dbReference>
<feature type="chain" id="PRO_5045408786" evidence="2">
    <location>
        <begin position="23"/>
        <end position="316"/>
    </location>
</feature>
<feature type="signal peptide" evidence="2">
    <location>
        <begin position="1"/>
        <end position="22"/>
    </location>
</feature>
<evidence type="ECO:0000256" key="1">
    <source>
        <dbReference type="ARBA" id="ARBA00006987"/>
    </source>
</evidence>
<dbReference type="RefSeq" id="WP_264507071.1">
    <property type="nucleotide sequence ID" value="NZ_JAPDFL010000001.1"/>
</dbReference>
<name>A0ABT3H3C1_9RHOB</name>
<evidence type="ECO:0000256" key="2">
    <source>
        <dbReference type="SAM" id="SignalP"/>
    </source>
</evidence>
<dbReference type="CDD" id="cd07012">
    <property type="entry name" value="PBP2_Bug_TTT"/>
    <property type="match status" value="1"/>
</dbReference>
<dbReference type="PIRSF" id="PIRSF017082">
    <property type="entry name" value="YflP"/>
    <property type="match status" value="1"/>
</dbReference>
<dbReference type="PANTHER" id="PTHR42928">
    <property type="entry name" value="TRICARBOXYLATE-BINDING PROTEIN"/>
    <property type="match status" value="1"/>
</dbReference>
<keyword evidence="4" id="KW-1185">Reference proteome</keyword>
<dbReference type="InterPro" id="IPR005064">
    <property type="entry name" value="BUG"/>
</dbReference>
<dbReference type="Pfam" id="PF03401">
    <property type="entry name" value="TctC"/>
    <property type="match status" value="1"/>
</dbReference>
<dbReference type="Gene3D" id="3.40.190.10">
    <property type="entry name" value="Periplasmic binding protein-like II"/>
    <property type="match status" value="1"/>
</dbReference>
<dbReference type="Proteomes" id="UP001208938">
    <property type="component" value="Unassembled WGS sequence"/>
</dbReference>
<dbReference type="SUPFAM" id="SSF53850">
    <property type="entry name" value="Periplasmic binding protein-like II"/>
    <property type="match status" value="1"/>
</dbReference>
<keyword evidence="2" id="KW-0732">Signal</keyword>
<reference evidence="3 4" key="1">
    <citation type="submission" date="2022-10" db="EMBL/GenBank/DDBJ databases">
        <title>Pararhodobacter sp. nov., isolated from marine algae.</title>
        <authorList>
            <person name="Choi B.J."/>
            <person name="Kim J.M."/>
            <person name="Lee J.K."/>
            <person name="Choi D.G."/>
            <person name="Jeon C.O."/>
        </authorList>
    </citation>
    <scope>NUCLEOTIDE SEQUENCE [LARGE SCALE GENOMIC DNA]</scope>
    <source>
        <strain evidence="3 4">ZQ420</strain>
    </source>
</reference>
<sequence length="316" mass="32722">MNKTFTSVLALSLSITATAALAEWPDHPITMIVPYNPGGTTDILARAAAEAISAAVGQPVVVENRPGAGGVVGATQAAQAEGDGYTIFFGNNATQVIQPLINPAVSYDPQADFTGIATVADAASFLAVNADLPIQDMNDFIAYLGDHEAKFGTAGVGSMGQFTTEMILMAAGVDATHIPYQGSNNAMAAVMSGEVEFLADPVAATQSDAEHLRIIATLTAERHPNLPDMPTAREQGLDVAITGWFGVFAPDGTDPEMLAAMAAPLADLVASDAYREQVLRMGLLPQFRDPAETDAAVAEGLTTFGAIRDAAGISIE</sequence>
<accession>A0ABT3H3C1</accession>
<dbReference type="PANTHER" id="PTHR42928:SF5">
    <property type="entry name" value="BLR1237 PROTEIN"/>
    <property type="match status" value="1"/>
</dbReference>
<organism evidence="3 4">
    <name type="scientific">Pararhodobacter zhoushanensis</name>
    <dbReference type="NCBI Taxonomy" id="2479545"/>
    <lineage>
        <taxon>Bacteria</taxon>
        <taxon>Pseudomonadati</taxon>
        <taxon>Pseudomonadota</taxon>
        <taxon>Alphaproteobacteria</taxon>
        <taxon>Rhodobacterales</taxon>
        <taxon>Paracoccaceae</taxon>
        <taxon>Pararhodobacter</taxon>
    </lineage>
</organism>
<protein>
    <submittedName>
        <fullName evidence="3">Tripartite tricarboxylate transporter substrate binding protein</fullName>
    </submittedName>
</protein>
<dbReference type="InterPro" id="IPR042100">
    <property type="entry name" value="Bug_dom1"/>
</dbReference>
<dbReference type="Gene3D" id="3.40.190.150">
    <property type="entry name" value="Bordetella uptake gene, domain 1"/>
    <property type="match status" value="1"/>
</dbReference>
<comment type="similarity">
    <text evidence="1">Belongs to the UPF0065 (bug) family.</text>
</comment>
<evidence type="ECO:0000313" key="3">
    <source>
        <dbReference type="EMBL" id="MCW1934261.1"/>
    </source>
</evidence>